<dbReference type="PANTHER" id="PTHR39639:SF1">
    <property type="entry name" value="DUF262 DOMAIN-CONTAINING PROTEIN"/>
    <property type="match status" value="1"/>
</dbReference>
<proteinExistence type="predicted"/>
<protein>
    <submittedName>
        <fullName evidence="2">DUF262 domain-containing protein</fullName>
    </submittedName>
</protein>
<gene>
    <name evidence="2" type="ORF">ACFVKH_05580</name>
</gene>
<evidence type="ECO:0000313" key="2">
    <source>
        <dbReference type="EMBL" id="MFE4105737.1"/>
    </source>
</evidence>
<dbReference type="EMBL" id="JBHZOL010000031">
    <property type="protein sequence ID" value="MFE4105737.1"/>
    <property type="molecule type" value="Genomic_DNA"/>
</dbReference>
<dbReference type="InterPro" id="IPR004919">
    <property type="entry name" value="GmrSD_N"/>
</dbReference>
<evidence type="ECO:0000259" key="1">
    <source>
        <dbReference type="Pfam" id="PF03235"/>
    </source>
</evidence>
<keyword evidence="3" id="KW-1185">Reference proteome</keyword>
<dbReference type="PANTHER" id="PTHR39639">
    <property type="entry name" value="CHROMOSOME 16, WHOLE GENOME SHOTGUN SEQUENCE"/>
    <property type="match status" value="1"/>
</dbReference>
<feature type="domain" description="GmrSD restriction endonucleases N-terminal" evidence="1">
    <location>
        <begin position="54"/>
        <end position="197"/>
    </location>
</feature>
<name>A0ABW6IC48_9CYAN</name>
<organism evidence="2 3">
    <name type="scientific">Almyronema epifaneia S1</name>
    <dbReference type="NCBI Taxonomy" id="2991925"/>
    <lineage>
        <taxon>Bacteria</taxon>
        <taxon>Bacillati</taxon>
        <taxon>Cyanobacteriota</taxon>
        <taxon>Cyanophyceae</taxon>
        <taxon>Nodosilineales</taxon>
        <taxon>Nodosilineaceae</taxon>
        <taxon>Almyronema</taxon>
        <taxon>Almyronema epifaneia</taxon>
    </lineage>
</organism>
<reference evidence="2 3" key="1">
    <citation type="submission" date="2024-10" db="EMBL/GenBank/DDBJ databases">
        <authorList>
            <person name="Ratan Roy A."/>
            <person name="Morales Sandoval P.H."/>
            <person name="De Los Santos Villalobos S."/>
            <person name="Chakraborty S."/>
            <person name="Mukherjee J."/>
        </authorList>
    </citation>
    <scope>NUCLEOTIDE SEQUENCE [LARGE SCALE GENOMIC DNA]</scope>
    <source>
        <strain evidence="2 3">S1</strain>
    </source>
</reference>
<dbReference type="Pfam" id="PF03235">
    <property type="entry name" value="GmrSD_N"/>
    <property type="match status" value="1"/>
</dbReference>
<evidence type="ECO:0000313" key="3">
    <source>
        <dbReference type="Proteomes" id="UP001600165"/>
    </source>
</evidence>
<comment type="caution">
    <text evidence="2">The sequence shown here is derived from an EMBL/GenBank/DDBJ whole genome shotgun (WGS) entry which is preliminary data.</text>
</comment>
<sequence>MQDTQIFPEETTRRPLDLIIEETEDDAPFEIPPEKRRVKTDKQDLPVETLVSWVNRGKLNLQPDFQRNFVWPTSRASRLIESLLLEIPIPVIYVAEERNRTYSVVDGQQRLTSICAFVNGQFPGGNDFKLSGLQVLTELNRKTFNDLDMDLQESILNFILRLIVIEEDSDPDVKFEVFERLNLGAEKLNDQEVRNCVYRGNYNELLRELVANEYMLKIMNSDQPHTRMADRQLILRFFAMWRNTHLKYKGPMKRFLNAEMEQHRNLSPRNLAEMKWVFEKSIEMAYAVFGENAFRRYKPGSAKDANGTWEGSRFNVALWDTLLYTFSYYSKEQILPICDRVREEFLDLMTSDAKFSEYISSSTDKPERIQYRADTWRQRLQGLIGLDPIDTPAAFSKARKQELLDRNATCHVCWKPIQHADDAVLAHIPRYWREPCNIPDNARLDHRYCHHSLHR</sequence>
<dbReference type="Proteomes" id="UP001600165">
    <property type="component" value="Unassembled WGS sequence"/>
</dbReference>
<accession>A0ABW6IC48</accession>
<dbReference type="RefSeq" id="WP_377962811.1">
    <property type="nucleotide sequence ID" value="NZ_JBHZOL010000031.1"/>
</dbReference>